<dbReference type="Gene3D" id="3.30.70.120">
    <property type="match status" value="1"/>
</dbReference>
<dbReference type="OrthoDB" id="5339790at2"/>
<comment type="caution">
    <text evidence="2">The sequence shown here is derived from an EMBL/GenBank/DDBJ whole genome shotgun (WGS) entry which is preliminary data.</text>
</comment>
<keyword evidence="3" id="KW-1185">Reference proteome</keyword>
<dbReference type="InterPro" id="IPR015867">
    <property type="entry name" value="N-reg_PII/ATP_PRibTrfase_C"/>
</dbReference>
<dbReference type="InterPro" id="IPR011322">
    <property type="entry name" value="N-reg_PII-like_a/b"/>
</dbReference>
<proteinExistence type="inferred from homology"/>
<comment type="similarity">
    <text evidence="1">Belongs to the UPF0166 family.</text>
</comment>
<dbReference type="RefSeq" id="WP_110017720.1">
    <property type="nucleotide sequence ID" value="NZ_QGTJ01000003.1"/>
</dbReference>
<dbReference type="AlphaFoldDB" id="A0A317MWU0"/>
<evidence type="ECO:0000256" key="1">
    <source>
        <dbReference type="ARBA" id="ARBA00010554"/>
    </source>
</evidence>
<evidence type="ECO:0000313" key="2">
    <source>
        <dbReference type="EMBL" id="PWV63210.1"/>
    </source>
</evidence>
<organism evidence="2 3">
    <name type="scientific">Plasticicumulans acidivorans</name>
    <dbReference type="NCBI Taxonomy" id="886464"/>
    <lineage>
        <taxon>Bacteria</taxon>
        <taxon>Pseudomonadati</taxon>
        <taxon>Pseudomonadota</taxon>
        <taxon>Gammaproteobacteria</taxon>
        <taxon>Candidatus Competibacteraceae</taxon>
        <taxon>Plasticicumulans</taxon>
    </lineage>
</organism>
<sequence>MSDRRSTGISLTFYVPESRRLHGRLAYEWLLEQALKAGLHGGSAFHALAGFGRAHRLHEAAFFELAGDTPVAVNFVVNADEETRLWALLEAEGVSLFYVREPVEYGVLNGSVD</sequence>
<dbReference type="InterPro" id="IPR003793">
    <property type="entry name" value="UPF0166"/>
</dbReference>
<dbReference type="Proteomes" id="UP000246569">
    <property type="component" value="Unassembled WGS sequence"/>
</dbReference>
<dbReference type="SUPFAM" id="SSF54913">
    <property type="entry name" value="GlnB-like"/>
    <property type="match status" value="1"/>
</dbReference>
<protein>
    <submittedName>
        <fullName evidence="2">PII-like signaling protein</fullName>
    </submittedName>
</protein>
<evidence type="ECO:0000313" key="3">
    <source>
        <dbReference type="Proteomes" id="UP000246569"/>
    </source>
</evidence>
<name>A0A317MWU0_9GAMM</name>
<gene>
    <name evidence="2" type="ORF">C7443_103135</name>
</gene>
<reference evidence="2 3" key="1">
    <citation type="submission" date="2018-05" db="EMBL/GenBank/DDBJ databases">
        <title>Genomic Encyclopedia of Type Strains, Phase IV (KMG-IV): sequencing the most valuable type-strain genomes for metagenomic binning, comparative biology and taxonomic classification.</title>
        <authorList>
            <person name="Goeker M."/>
        </authorList>
    </citation>
    <scope>NUCLEOTIDE SEQUENCE [LARGE SCALE GENOMIC DNA]</scope>
    <source>
        <strain evidence="2 3">DSM 23606</strain>
    </source>
</reference>
<dbReference type="Pfam" id="PF02641">
    <property type="entry name" value="DUF190"/>
    <property type="match status" value="1"/>
</dbReference>
<accession>A0A317MWU0</accession>
<dbReference type="EMBL" id="QGTJ01000003">
    <property type="protein sequence ID" value="PWV63210.1"/>
    <property type="molecule type" value="Genomic_DNA"/>
</dbReference>